<reference evidence="3 4" key="1">
    <citation type="submission" date="2016-11" db="EMBL/GenBank/DDBJ databases">
        <authorList>
            <person name="Jaros S."/>
            <person name="Januszkiewicz K."/>
            <person name="Wedrychowicz H."/>
        </authorList>
    </citation>
    <scope>NUCLEOTIDE SEQUENCE [LARGE SCALE GENOMIC DNA]</scope>
    <source>
        <strain evidence="3 4">DSM 16917</strain>
    </source>
</reference>
<protein>
    <submittedName>
        <fullName evidence="3">Uncharacterized protein</fullName>
    </submittedName>
</protein>
<evidence type="ECO:0000313" key="4">
    <source>
        <dbReference type="Proteomes" id="UP000184268"/>
    </source>
</evidence>
<gene>
    <name evidence="3" type="ORF">SAMN02745129_2487</name>
</gene>
<keyword evidence="2" id="KW-1133">Transmembrane helix</keyword>
<dbReference type="AlphaFoldDB" id="A0A1M5UBP9"/>
<evidence type="ECO:0000256" key="1">
    <source>
        <dbReference type="SAM" id="MobiDB-lite"/>
    </source>
</evidence>
<dbReference type="EMBL" id="FQXG01000003">
    <property type="protein sequence ID" value="SHH60266.1"/>
    <property type="molecule type" value="Genomic_DNA"/>
</dbReference>
<dbReference type="RefSeq" id="WP_067655383.1">
    <property type="nucleotide sequence ID" value="NZ_FQXG01000003.1"/>
</dbReference>
<evidence type="ECO:0000313" key="3">
    <source>
        <dbReference type="EMBL" id="SHH60266.1"/>
    </source>
</evidence>
<proteinExistence type="predicted"/>
<dbReference type="STRING" id="299255.SAMN02745129_2487"/>
<keyword evidence="2" id="KW-0812">Transmembrane</keyword>
<keyword evidence="2" id="KW-0472">Membrane</keyword>
<evidence type="ECO:0000256" key="2">
    <source>
        <dbReference type="SAM" id="Phobius"/>
    </source>
</evidence>
<dbReference type="Proteomes" id="UP000184268">
    <property type="component" value="Unassembled WGS sequence"/>
</dbReference>
<organism evidence="3 4">
    <name type="scientific">Ferrimonas marina</name>
    <dbReference type="NCBI Taxonomy" id="299255"/>
    <lineage>
        <taxon>Bacteria</taxon>
        <taxon>Pseudomonadati</taxon>
        <taxon>Pseudomonadota</taxon>
        <taxon>Gammaproteobacteria</taxon>
        <taxon>Alteromonadales</taxon>
        <taxon>Ferrimonadaceae</taxon>
        <taxon>Ferrimonas</taxon>
    </lineage>
</organism>
<name>A0A1M5UBP9_9GAMM</name>
<feature type="region of interest" description="Disordered" evidence="1">
    <location>
        <begin position="41"/>
        <end position="68"/>
    </location>
</feature>
<keyword evidence="4" id="KW-1185">Reference proteome</keyword>
<feature type="transmembrane region" description="Helical" evidence="2">
    <location>
        <begin position="12"/>
        <end position="34"/>
    </location>
</feature>
<accession>A0A1M5UBP9</accession>
<sequence>MSDNIEFLTVVLLMVVPMKALPWLLLAGFAYRGYQAQQESRRQRRLAAKARPEEPEAEPGTPPITANQLEHYKLHLNRQH</sequence>